<dbReference type="AlphaFoldDB" id="A0A1R1ECC4"/>
<dbReference type="RefSeq" id="WP_076175417.1">
    <property type="nucleotide sequence ID" value="NZ_MRTP01000014.1"/>
</dbReference>
<sequence length="202" mass="23409">MLFTRPVRNTDQLLKDKFSIKELIEFERFCRDNALWDEMRKCFAPDSTVKISWFTGTGAEFVDASIKMDSHAPHKLYNTVIQLNNDRAVAATMATIQTSADIDGCIVELQSDLKLLYRLQVINASWHIVFMEGIYEKDALLPRSGEYFSIARNELDEYRPSYANLSYLLKMSGFEVNMDLPGIDRPDSVQQIYNEAEHWLYE</sequence>
<reference evidence="2 3" key="1">
    <citation type="submission" date="2016-11" db="EMBL/GenBank/DDBJ databases">
        <title>Paenibacillus species isolates.</title>
        <authorList>
            <person name="Beno S.M."/>
        </authorList>
    </citation>
    <scope>NUCLEOTIDE SEQUENCE [LARGE SCALE GENOMIC DNA]</scope>
    <source>
        <strain evidence="2 3">FSL R5-0378</strain>
    </source>
</reference>
<gene>
    <name evidence="2" type="ORF">BK138_30165</name>
</gene>
<protein>
    <recommendedName>
        <fullName evidence="1">SnoaL-like domain-containing protein</fullName>
    </recommendedName>
</protein>
<dbReference type="EMBL" id="MRTP01000014">
    <property type="protein sequence ID" value="OMF49457.1"/>
    <property type="molecule type" value="Genomic_DNA"/>
</dbReference>
<dbReference type="InterPro" id="IPR037401">
    <property type="entry name" value="SnoaL-like"/>
</dbReference>
<comment type="caution">
    <text evidence="2">The sequence shown here is derived from an EMBL/GenBank/DDBJ whole genome shotgun (WGS) entry which is preliminary data.</text>
</comment>
<dbReference type="Pfam" id="PF13577">
    <property type="entry name" value="SnoaL_4"/>
    <property type="match status" value="1"/>
</dbReference>
<dbReference type="Gene3D" id="3.10.450.50">
    <property type="match status" value="1"/>
</dbReference>
<proteinExistence type="predicted"/>
<dbReference type="Proteomes" id="UP000187172">
    <property type="component" value="Unassembled WGS sequence"/>
</dbReference>
<dbReference type="STRING" id="297318.BK138_30165"/>
<dbReference type="InterPro" id="IPR032710">
    <property type="entry name" value="NTF2-like_dom_sf"/>
</dbReference>
<organism evidence="2 3">
    <name type="scientific">Paenibacillus rhizosphaerae</name>
    <dbReference type="NCBI Taxonomy" id="297318"/>
    <lineage>
        <taxon>Bacteria</taxon>
        <taxon>Bacillati</taxon>
        <taxon>Bacillota</taxon>
        <taxon>Bacilli</taxon>
        <taxon>Bacillales</taxon>
        <taxon>Paenibacillaceae</taxon>
        <taxon>Paenibacillus</taxon>
    </lineage>
</organism>
<dbReference type="SUPFAM" id="SSF54427">
    <property type="entry name" value="NTF2-like"/>
    <property type="match status" value="1"/>
</dbReference>
<evidence type="ECO:0000313" key="2">
    <source>
        <dbReference type="EMBL" id="OMF49457.1"/>
    </source>
</evidence>
<evidence type="ECO:0000259" key="1">
    <source>
        <dbReference type="Pfam" id="PF13577"/>
    </source>
</evidence>
<feature type="domain" description="SnoaL-like" evidence="1">
    <location>
        <begin position="16"/>
        <end position="128"/>
    </location>
</feature>
<accession>A0A1R1ECC4</accession>
<keyword evidence="3" id="KW-1185">Reference proteome</keyword>
<evidence type="ECO:0000313" key="3">
    <source>
        <dbReference type="Proteomes" id="UP000187172"/>
    </source>
</evidence>
<name>A0A1R1ECC4_9BACL</name>